<evidence type="ECO:0000313" key="10">
    <source>
        <dbReference type="EMBL" id="RNL40613.1"/>
    </source>
</evidence>
<dbReference type="Proteomes" id="UP000269591">
    <property type="component" value="Unassembled WGS sequence"/>
</dbReference>
<evidence type="ECO:0000256" key="8">
    <source>
        <dbReference type="SAM" id="MobiDB-lite"/>
    </source>
</evidence>
<evidence type="ECO:0000256" key="3">
    <source>
        <dbReference type="ARBA" id="ARBA00022448"/>
    </source>
</evidence>
<sequence length="518" mass="56165">MRSAWFCVQHFITIEGICFACVTGMFRLRADVSGCTCMPRMHMFRLRAFLVRAYLGRCLRRGWDGCRIGNGWQGRDLECVTIEKCLRFSDDAGASSLSTRWELCMAEEKRRTLRRAIWMAFAAFLLFVAALGVVYSRQVLAALLAVWTAVLPLLLGCIIAYVLNLIMGRLERVYFPKSTNKAVMASRRPVCLILSIAIIAAIVAAIVNLVLPQVRMSWDVLENGVMMVAQNLYSWGEQNEEALLGALGAGGLDSLRESFTKFVENLSNGSGDGASQLSSILTTVFSTVYSIAHGVFIGIVALVFSLYILIDKERVIRGGRAIVELLLPPKGASAVRHAAHIANDSFSRFITGQCIEAVILGVLCAIGMTVFGMPYAPAVGACVGMTALVPVFGAWLGGAVGFLMILTVNPMTAVWFVVFLVVLQQIESHLIYPNVVGASVGLPGIWVFAAVLVGGALFGVLGMFLGVPTVATVRTLAIERAAKVRAKRSAASAKEPSTQRPSDENEAPEENRQSREKA</sequence>
<comment type="caution">
    <text evidence="10">The sequence shown here is derived from an EMBL/GenBank/DDBJ whole genome shotgun (WGS) entry which is preliminary data.</text>
</comment>
<dbReference type="PANTHER" id="PTHR21716">
    <property type="entry name" value="TRANSMEMBRANE PROTEIN"/>
    <property type="match status" value="1"/>
</dbReference>
<feature type="transmembrane region" description="Helical" evidence="9">
    <location>
        <begin position="141"/>
        <end position="168"/>
    </location>
</feature>
<evidence type="ECO:0000256" key="2">
    <source>
        <dbReference type="ARBA" id="ARBA00009773"/>
    </source>
</evidence>
<dbReference type="AlphaFoldDB" id="A0A3N0B0H1"/>
<protein>
    <submittedName>
        <fullName evidence="10">AI-2E family transporter</fullName>
    </submittedName>
</protein>
<feature type="transmembrane region" description="Helical" evidence="9">
    <location>
        <begin position="116"/>
        <end position="135"/>
    </location>
</feature>
<keyword evidence="4" id="KW-1003">Cell membrane</keyword>
<dbReference type="Pfam" id="PF01594">
    <property type="entry name" value="AI-2E_transport"/>
    <property type="match status" value="1"/>
</dbReference>
<evidence type="ECO:0000256" key="9">
    <source>
        <dbReference type="SAM" id="Phobius"/>
    </source>
</evidence>
<organism evidence="10 11">
    <name type="scientific">Slackia equolifaciens</name>
    <dbReference type="NCBI Taxonomy" id="498718"/>
    <lineage>
        <taxon>Bacteria</taxon>
        <taxon>Bacillati</taxon>
        <taxon>Actinomycetota</taxon>
        <taxon>Coriobacteriia</taxon>
        <taxon>Eggerthellales</taxon>
        <taxon>Eggerthellaceae</taxon>
        <taxon>Slackia</taxon>
    </lineage>
</organism>
<keyword evidence="7 9" id="KW-0472">Membrane</keyword>
<keyword evidence="3" id="KW-0813">Transport</keyword>
<evidence type="ECO:0000256" key="1">
    <source>
        <dbReference type="ARBA" id="ARBA00004651"/>
    </source>
</evidence>
<feature type="transmembrane region" description="Helical" evidence="9">
    <location>
        <begin position="387"/>
        <end position="406"/>
    </location>
</feature>
<evidence type="ECO:0000256" key="6">
    <source>
        <dbReference type="ARBA" id="ARBA00022989"/>
    </source>
</evidence>
<evidence type="ECO:0000256" key="5">
    <source>
        <dbReference type="ARBA" id="ARBA00022692"/>
    </source>
</evidence>
<feature type="transmembrane region" description="Helical" evidence="9">
    <location>
        <begin position="189"/>
        <end position="211"/>
    </location>
</feature>
<feature type="transmembrane region" description="Helical" evidence="9">
    <location>
        <begin position="444"/>
        <end position="467"/>
    </location>
</feature>
<evidence type="ECO:0000256" key="4">
    <source>
        <dbReference type="ARBA" id="ARBA00022475"/>
    </source>
</evidence>
<dbReference type="PANTHER" id="PTHR21716:SF53">
    <property type="entry name" value="PERMEASE PERM-RELATED"/>
    <property type="match status" value="1"/>
</dbReference>
<feature type="region of interest" description="Disordered" evidence="8">
    <location>
        <begin position="485"/>
        <end position="518"/>
    </location>
</feature>
<comment type="subcellular location">
    <subcellularLocation>
        <location evidence="1">Cell membrane</location>
        <topology evidence="1">Multi-pass membrane protein</topology>
    </subcellularLocation>
</comment>
<feature type="transmembrane region" description="Helical" evidence="9">
    <location>
        <begin position="288"/>
        <end position="310"/>
    </location>
</feature>
<dbReference type="InterPro" id="IPR002549">
    <property type="entry name" value="AI-2E-like"/>
</dbReference>
<dbReference type="EMBL" id="QIBX01000005">
    <property type="protein sequence ID" value="RNL40613.1"/>
    <property type="molecule type" value="Genomic_DNA"/>
</dbReference>
<proteinExistence type="inferred from homology"/>
<accession>A0A3N0B0H1</accession>
<reference evidence="11" key="1">
    <citation type="submission" date="2018-05" db="EMBL/GenBank/DDBJ databases">
        <title>Genome Sequencing of selected type strains of the family Eggerthellaceae.</title>
        <authorList>
            <person name="Danylec N."/>
            <person name="Stoll D.A."/>
            <person name="Doetsch A."/>
            <person name="Huch M."/>
        </authorList>
    </citation>
    <scope>NUCLEOTIDE SEQUENCE [LARGE SCALE GENOMIC DNA]</scope>
    <source>
        <strain evidence="11">DSM 24851</strain>
    </source>
</reference>
<evidence type="ECO:0000256" key="7">
    <source>
        <dbReference type="ARBA" id="ARBA00023136"/>
    </source>
</evidence>
<feature type="transmembrane region" description="Helical" evidence="9">
    <location>
        <begin position="357"/>
        <end position="375"/>
    </location>
</feature>
<evidence type="ECO:0000313" key="11">
    <source>
        <dbReference type="Proteomes" id="UP000269591"/>
    </source>
</evidence>
<feature type="compositionally biased region" description="Basic and acidic residues" evidence="8">
    <location>
        <begin position="509"/>
        <end position="518"/>
    </location>
</feature>
<keyword evidence="6 9" id="KW-1133">Transmembrane helix</keyword>
<comment type="similarity">
    <text evidence="2">Belongs to the autoinducer-2 exporter (AI-2E) (TC 2.A.86) family.</text>
</comment>
<gene>
    <name evidence="10" type="ORF">DMP06_04415</name>
</gene>
<keyword evidence="11" id="KW-1185">Reference proteome</keyword>
<keyword evidence="5 9" id="KW-0812">Transmembrane</keyword>
<dbReference type="GO" id="GO:0005886">
    <property type="term" value="C:plasma membrane"/>
    <property type="evidence" value="ECO:0007669"/>
    <property type="project" value="UniProtKB-SubCell"/>
</dbReference>
<dbReference type="GO" id="GO:0055085">
    <property type="term" value="P:transmembrane transport"/>
    <property type="evidence" value="ECO:0007669"/>
    <property type="project" value="TreeGrafter"/>
</dbReference>
<name>A0A3N0B0H1_9ACTN</name>